<dbReference type="InterPro" id="IPR011604">
    <property type="entry name" value="PDDEXK-like_dom_sf"/>
</dbReference>
<reference evidence="2" key="1">
    <citation type="submission" date="2012-09" db="EMBL/GenBank/DDBJ databases">
        <title>Metagenomic Characterization of a Microbial Community in Wastewater Detects High Levels of Antibiotic Resistance.</title>
        <authorList>
            <person name="Abrams M."/>
            <person name="Caldwell A."/>
            <person name="Vandaei E."/>
            <person name="Lee W."/>
            <person name="Perrott J."/>
            <person name="Khan S.Y."/>
            <person name="Ta J."/>
            <person name="Romero D."/>
            <person name="Nguyen V."/>
            <person name="Pourmand N."/>
            <person name="Ouverney C.C."/>
        </authorList>
    </citation>
    <scope>NUCLEOTIDE SEQUENCE</scope>
</reference>
<accession>L7VX35</accession>
<dbReference type="Gene3D" id="3.90.320.10">
    <property type="match status" value="1"/>
</dbReference>
<dbReference type="EMBL" id="JX649887">
    <property type="protein sequence ID" value="AGC71941.1"/>
    <property type="molecule type" value="Genomic_DNA"/>
</dbReference>
<evidence type="ECO:0000259" key="1">
    <source>
        <dbReference type="Pfam" id="PF12684"/>
    </source>
</evidence>
<name>L7VX35_9BACT</name>
<organism evidence="2">
    <name type="scientific">uncultured bacterium A1Q1_fos_25</name>
    <dbReference type="NCBI Taxonomy" id="1256569"/>
    <lineage>
        <taxon>Bacteria</taxon>
        <taxon>environmental samples</taxon>
    </lineage>
</organism>
<dbReference type="InterPro" id="IPR024432">
    <property type="entry name" value="Put_RecE_PDDEXK-like_dom"/>
</dbReference>
<dbReference type="AlphaFoldDB" id="L7VX35"/>
<feature type="domain" description="Putative exodeoxyribonuclease 8 PDDEXK-like" evidence="1">
    <location>
        <begin position="16"/>
        <end position="240"/>
    </location>
</feature>
<proteinExistence type="predicted"/>
<evidence type="ECO:0000313" key="2">
    <source>
        <dbReference type="EMBL" id="AGC71941.1"/>
    </source>
</evidence>
<protein>
    <submittedName>
        <fullName evidence="2">Exodeoxyribonuclease VIII</fullName>
    </submittedName>
</protein>
<dbReference type="Pfam" id="PF12684">
    <property type="entry name" value="DUF3799"/>
    <property type="match status" value="1"/>
</dbReference>
<sequence length="269" mass="30014">MSKLTEYDSIPAIRWSTLAKARKSPKHFRYAETHPTPDTDALRIGRAVHCAVFEPERFAERFVTYGASKTTGEGARKAWAAFQGQARANGQTIVDAAELEQIQAMAAEVRACPTVAQHLMGGQAEVTEVWIDPETGLACKARLDYRSRSGIIIDLKTAINADVRAFGAAAWRYGYFHQLEHYAKGNEATPVLLVVVEKDAPHDVAVFEPTQETREAAREEWRALLNTIAECRRTGRYPGRYPEPTYVAAPAYVLGSEDDEWEVTTEARR</sequence>